<dbReference type="PROSITE" id="PS50808">
    <property type="entry name" value="ZF_BED"/>
    <property type="match status" value="1"/>
</dbReference>
<feature type="domain" description="BED-type" evidence="5">
    <location>
        <begin position="4"/>
        <end position="62"/>
    </location>
</feature>
<dbReference type="EMBL" id="HADX01011921">
    <property type="protein sequence ID" value="SBP34153.1"/>
    <property type="molecule type" value="Transcribed_RNA"/>
</dbReference>
<accession>A0A1A7YVF6</accession>
<name>A0A1A7YVF6_9TELE</name>
<dbReference type="GO" id="GO:0003677">
    <property type="term" value="F:DNA binding"/>
    <property type="evidence" value="ECO:0007669"/>
    <property type="project" value="InterPro"/>
</dbReference>
<keyword evidence="1" id="KW-0479">Metal-binding</keyword>
<dbReference type="AlphaFoldDB" id="A0A1A7YVF6"/>
<evidence type="ECO:0000256" key="4">
    <source>
        <dbReference type="PROSITE-ProRule" id="PRU00027"/>
    </source>
</evidence>
<dbReference type="GO" id="GO:0008270">
    <property type="term" value="F:zinc ion binding"/>
    <property type="evidence" value="ECO:0007669"/>
    <property type="project" value="UniProtKB-KW"/>
</dbReference>
<reference evidence="6" key="1">
    <citation type="submission" date="2016-05" db="EMBL/GenBank/DDBJ databases">
        <authorList>
            <person name="Lavstsen T."/>
            <person name="Jespersen J.S."/>
        </authorList>
    </citation>
    <scope>NUCLEOTIDE SEQUENCE</scope>
    <source>
        <tissue evidence="6">Brain</tissue>
    </source>
</reference>
<feature type="non-terminal residue" evidence="6">
    <location>
        <position position="1"/>
    </location>
</feature>
<protein>
    <recommendedName>
        <fullName evidence="5">BED-type domain-containing protein</fullName>
    </recommendedName>
</protein>
<reference evidence="6" key="2">
    <citation type="submission" date="2016-06" db="EMBL/GenBank/DDBJ databases">
        <title>The genome of a short-lived fish provides insights into sex chromosome evolution and the genetic control of aging.</title>
        <authorList>
            <person name="Reichwald K."/>
            <person name="Felder M."/>
            <person name="Petzold A."/>
            <person name="Koch P."/>
            <person name="Groth M."/>
            <person name="Platzer M."/>
        </authorList>
    </citation>
    <scope>NUCLEOTIDE SEQUENCE</scope>
    <source>
        <tissue evidence="6">Brain</tissue>
    </source>
</reference>
<evidence type="ECO:0000256" key="1">
    <source>
        <dbReference type="ARBA" id="ARBA00022723"/>
    </source>
</evidence>
<keyword evidence="2 4" id="KW-0863">Zinc-finger</keyword>
<organism evidence="6">
    <name type="scientific">Iconisemion striatum</name>
    <dbReference type="NCBI Taxonomy" id="60296"/>
    <lineage>
        <taxon>Eukaryota</taxon>
        <taxon>Metazoa</taxon>
        <taxon>Chordata</taxon>
        <taxon>Craniata</taxon>
        <taxon>Vertebrata</taxon>
        <taxon>Euteleostomi</taxon>
        <taxon>Actinopterygii</taxon>
        <taxon>Neopterygii</taxon>
        <taxon>Teleostei</taxon>
        <taxon>Neoteleostei</taxon>
        <taxon>Acanthomorphata</taxon>
        <taxon>Ovalentaria</taxon>
        <taxon>Atherinomorphae</taxon>
        <taxon>Cyprinodontiformes</taxon>
        <taxon>Nothobranchiidae</taxon>
        <taxon>Iconisemion</taxon>
    </lineage>
</organism>
<evidence type="ECO:0000313" key="6">
    <source>
        <dbReference type="EMBL" id="SBP34153.1"/>
    </source>
</evidence>
<dbReference type="SMART" id="SM00614">
    <property type="entry name" value="ZnF_BED"/>
    <property type="match status" value="1"/>
</dbReference>
<feature type="non-terminal residue" evidence="6">
    <location>
        <position position="65"/>
    </location>
</feature>
<proteinExistence type="predicted"/>
<evidence type="ECO:0000256" key="3">
    <source>
        <dbReference type="ARBA" id="ARBA00022833"/>
    </source>
</evidence>
<keyword evidence="3" id="KW-0862">Zinc</keyword>
<dbReference type="SUPFAM" id="SSF57667">
    <property type="entry name" value="beta-beta-alpha zinc fingers"/>
    <property type="match status" value="1"/>
</dbReference>
<dbReference type="Pfam" id="PF02892">
    <property type="entry name" value="zf-BED"/>
    <property type="match status" value="1"/>
</dbReference>
<gene>
    <name evidence="6" type="primary">BX005250.1</name>
</gene>
<dbReference type="InterPro" id="IPR036236">
    <property type="entry name" value="Znf_C2H2_sf"/>
</dbReference>
<evidence type="ECO:0000259" key="5">
    <source>
        <dbReference type="PROSITE" id="PS50808"/>
    </source>
</evidence>
<sequence>QGTRAMSAVWQYFLLMSEEDNVAECNTCHAQVSCGETELVKFITSNLIVHLKQHHKTLHEDFRSG</sequence>
<evidence type="ECO:0000256" key="2">
    <source>
        <dbReference type="ARBA" id="ARBA00022771"/>
    </source>
</evidence>
<dbReference type="InterPro" id="IPR003656">
    <property type="entry name" value="Znf_BED"/>
</dbReference>